<dbReference type="InterPro" id="IPR012337">
    <property type="entry name" value="RNaseH-like_sf"/>
</dbReference>
<dbReference type="InterPro" id="IPR000980">
    <property type="entry name" value="SH2"/>
</dbReference>
<dbReference type="FunFam" id="3.30.505.10:FF:000030">
    <property type="entry name" value="Transcription elongation factor spt6"/>
    <property type="match status" value="1"/>
</dbReference>
<proteinExistence type="inferred from homology"/>
<dbReference type="PROSITE" id="PS50126">
    <property type="entry name" value="S1"/>
    <property type="match status" value="1"/>
</dbReference>
<evidence type="ECO:0000256" key="4">
    <source>
        <dbReference type="ARBA" id="ARBA00023242"/>
    </source>
</evidence>
<dbReference type="CDD" id="cd09918">
    <property type="entry name" value="SH2_Nterm_SPT6_like"/>
    <property type="match status" value="1"/>
</dbReference>
<dbReference type="Pfam" id="PF00575">
    <property type="entry name" value="S1"/>
    <property type="match status" value="1"/>
</dbReference>
<dbReference type="GO" id="GO:0034728">
    <property type="term" value="P:nucleosome organization"/>
    <property type="evidence" value="ECO:0007669"/>
    <property type="project" value="TreeGrafter"/>
</dbReference>
<evidence type="ECO:0000313" key="12">
    <source>
        <dbReference type="Proteomes" id="UP000005237"/>
    </source>
</evidence>
<dbReference type="Pfam" id="PF14633">
    <property type="entry name" value="SH2_2"/>
    <property type="match status" value="1"/>
</dbReference>
<dbReference type="PANTHER" id="PTHR10145">
    <property type="entry name" value="TRANSCRIPTION ELONGATION FACTOR SPT6"/>
    <property type="match status" value="1"/>
</dbReference>
<evidence type="ECO:0000256" key="1">
    <source>
        <dbReference type="ARBA" id="ARBA00004123"/>
    </source>
</evidence>
<feature type="compositionally biased region" description="Acidic residues" evidence="9">
    <location>
        <begin position="7"/>
        <end position="21"/>
    </location>
</feature>
<dbReference type="FunFam" id="1.10.10.650:FF:000002">
    <property type="entry name" value="Transcription elongation factor spt6"/>
    <property type="match status" value="1"/>
</dbReference>
<comment type="subunit">
    <text evidence="5 7">Interacts with glp-1 and lin-12.</text>
</comment>
<dbReference type="InterPro" id="IPR042066">
    <property type="entry name" value="Spt6_death-like"/>
</dbReference>
<organism evidence="11 12">
    <name type="scientific">Caenorhabditis japonica</name>
    <dbReference type="NCBI Taxonomy" id="281687"/>
    <lineage>
        <taxon>Eukaryota</taxon>
        <taxon>Metazoa</taxon>
        <taxon>Ecdysozoa</taxon>
        <taxon>Nematoda</taxon>
        <taxon>Chromadorea</taxon>
        <taxon>Rhabditida</taxon>
        <taxon>Rhabditina</taxon>
        <taxon>Rhabditomorpha</taxon>
        <taxon>Rhabditoidea</taxon>
        <taxon>Rhabditidae</taxon>
        <taxon>Peloderinae</taxon>
        <taxon>Caenorhabditis</taxon>
    </lineage>
</organism>
<reference evidence="12" key="1">
    <citation type="submission" date="2010-08" db="EMBL/GenBank/DDBJ databases">
        <authorList>
            <consortium name="Caenorhabditis japonica Sequencing Consortium"/>
            <person name="Wilson R.K."/>
        </authorList>
    </citation>
    <scope>NUCLEOTIDE SEQUENCE [LARGE SCALE GENOMIC DNA]</scope>
    <source>
        <strain evidence="12">DF5081</strain>
    </source>
</reference>
<feature type="region of interest" description="Disordered" evidence="9">
    <location>
        <begin position="1"/>
        <end position="234"/>
    </location>
</feature>
<evidence type="ECO:0000256" key="9">
    <source>
        <dbReference type="SAM" id="MobiDB-lite"/>
    </source>
</evidence>
<dbReference type="InterPro" id="IPR028088">
    <property type="entry name" value="Spt6_HTH_DNA-bd_dom"/>
</dbReference>
<dbReference type="GO" id="GO:0140673">
    <property type="term" value="P:transcription elongation-coupled chromatin remodeling"/>
    <property type="evidence" value="ECO:0007669"/>
    <property type="project" value="InterPro"/>
</dbReference>
<feature type="compositionally biased region" description="Acidic residues" evidence="9">
    <location>
        <begin position="161"/>
        <end position="171"/>
    </location>
</feature>
<dbReference type="InterPro" id="IPR028231">
    <property type="entry name" value="Spt6_YqgF"/>
</dbReference>
<evidence type="ECO:0000256" key="3">
    <source>
        <dbReference type="ARBA" id="ARBA00023163"/>
    </source>
</evidence>
<dbReference type="Gene3D" id="3.30.505.10">
    <property type="entry name" value="SH2 domain"/>
    <property type="match status" value="2"/>
</dbReference>
<name>A0A8R1DWK6_CAEJA</name>
<dbReference type="InterPro" id="IPR035420">
    <property type="entry name" value="Spt6_SH2"/>
</dbReference>
<dbReference type="SUPFAM" id="SSF47781">
    <property type="entry name" value="RuvA domain 2-like"/>
    <property type="match status" value="2"/>
</dbReference>
<dbReference type="Gene3D" id="1.10.10.2740">
    <property type="entry name" value="Spt6, Death-like domain"/>
    <property type="match status" value="1"/>
</dbReference>
<dbReference type="SUPFAM" id="SSF50249">
    <property type="entry name" value="Nucleic acid-binding proteins"/>
    <property type="match status" value="1"/>
</dbReference>
<evidence type="ECO:0000313" key="11">
    <source>
        <dbReference type="EnsemblMetazoa" id="CJA12507.1"/>
    </source>
</evidence>
<dbReference type="Proteomes" id="UP000005237">
    <property type="component" value="Unassembled WGS sequence"/>
</dbReference>
<dbReference type="GO" id="GO:0031491">
    <property type="term" value="F:nucleosome binding"/>
    <property type="evidence" value="ECO:0007669"/>
    <property type="project" value="TreeGrafter"/>
</dbReference>
<feature type="compositionally biased region" description="Acidic residues" evidence="9">
    <location>
        <begin position="67"/>
        <end position="76"/>
    </location>
</feature>
<feature type="compositionally biased region" description="Acidic residues" evidence="9">
    <location>
        <begin position="204"/>
        <end position="233"/>
    </location>
</feature>
<dbReference type="InterPro" id="IPR037027">
    <property type="entry name" value="YqgF/RNaseH-like_dom_sf"/>
</dbReference>
<dbReference type="GO" id="GO:0008023">
    <property type="term" value="C:transcription elongation factor complex"/>
    <property type="evidence" value="ECO:0007669"/>
    <property type="project" value="TreeGrafter"/>
</dbReference>
<dbReference type="InterPro" id="IPR035018">
    <property type="entry name" value="Spt6_SH2_C"/>
</dbReference>
<dbReference type="GO" id="GO:0003677">
    <property type="term" value="F:DNA binding"/>
    <property type="evidence" value="ECO:0007669"/>
    <property type="project" value="InterPro"/>
</dbReference>
<feature type="compositionally biased region" description="Basic and acidic residues" evidence="9">
    <location>
        <begin position="104"/>
        <end position="119"/>
    </location>
</feature>
<dbReference type="Pfam" id="PF14635">
    <property type="entry name" value="HHH_7"/>
    <property type="match status" value="1"/>
</dbReference>
<feature type="compositionally biased region" description="Acidic residues" evidence="9">
    <location>
        <begin position="90"/>
        <end position="99"/>
    </location>
</feature>
<dbReference type="InterPro" id="IPR017072">
    <property type="entry name" value="TF_Spt6"/>
</dbReference>
<feature type="domain" description="S1 motif" evidence="10">
    <location>
        <begin position="1194"/>
        <end position="1249"/>
    </location>
</feature>
<dbReference type="Gene3D" id="3.30.420.140">
    <property type="entry name" value="YqgF/RNase H-like domain"/>
    <property type="match status" value="1"/>
</dbReference>
<dbReference type="InterPro" id="IPR003029">
    <property type="entry name" value="S1_domain"/>
</dbReference>
<dbReference type="PANTHER" id="PTHR10145:SF6">
    <property type="entry name" value="TRANSCRIPTION ELONGATION FACTOR SPT6"/>
    <property type="match status" value="1"/>
</dbReference>
<dbReference type="InterPro" id="IPR010994">
    <property type="entry name" value="RuvA_2-like"/>
</dbReference>
<keyword evidence="4 7" id="KW-0539">Nucleus</keyword>
<evidence type="ECO:0000256" key="2">
    <source>
        <dbReference type="ARBA" id="ARBA00009253"/>
    </source>
</evidence>
<protein>
    <recommendedName>
        <fullName evidence="6 7">Suppressor of Ty 6 homolog</fullName>
    </recommendedName>
</protein>
<dbReference type="InterPro" id="IPR023319">
    <property type="entry name" value="Tex-like_HTH_dom_sf"/>
</dbReference>
<evidence type="ECO:0000259" key="10">
    <source>
        <dbReference type="PROSITE" id="PS50126"/>
    </source>
</evidence>
<dbReference type="FunFam" id="1.10.3500.10:FF:000006">
    <property type="entry name" value="Transcription elongation factor spt6"/>
    <property type="match status" value="1"/>
</dbReference>
<dbReference type="Gene3D" id="2.40.50.140">
    <property type="entry name" value="Nucleic acid-binding proteins"/>
    <property type="match status" value="1"/>
</dbReference>
<keyword evidence="3 7" id="KW-0804">Transcription</keyword>
<dbReference type="Pfam" id="PF14639">
    <property type="entry name" value="YqgF"/>
    <property type="match status" value="1"/>
</dbReference>
<dbReference type="SMART" id="SM00252">
    <property type="entry name" value="SH2"/>
    <property type="match status" value="1"/>
</dbReference>
<reference evidence="11" key="2">
    <citation type="submission" date="2022-06" db="UniProtKB">
        <authorList>
            <consortium name="EnsemblMetazoa"/>
        </authorList>
    </citation>
    <scope>IDENTIFICATION</scope>
    <source>
        <strain evidence="11">DF5081</strain>
    </source>
</reference>
<feature type="compositionally biased region" description="Basic residues" evidence="9">
    <location>
        <begin position="25"/>
        <end position="40"/>
    </location>
</feature>
<comment type="function">
    <text evidence="7">Histone H3-H4 chaperone that plays a role in maintenance of chromatin structure during RNA polymerase II transcription elongation.</text>
</comment>
<evidence type="ECO:0000256" key="6">
    <source>
        <dbReference type="ARBA" id="ARBA00070965"/>
    </source>
</evidence>
<evidence type="ECO:0000256" key="5">
    <source>
        <dbReference type="ARBA" id="ARBA00062894"/>
    </source>
</evidence>
<dbReference type="SUPFAM" id="SSF158832">
    <property type="entry name" value="Tex N-terminal region-like"/>
    <property type="match status" value="1"/>
</dbReference>
<dbReference type="InterPro" id="IPR055179">
    <property type="entry name" value="Tex-like_central_region"/>
</dbReference>
<dbReference type="FunFam" id="1.10.10.2740:FF:000002">
    <property type="entry name" value="Transcription elongation factor Spt6"/>
    <property type="match status" value="1"/>
</dbReference>
<dbReference type="PIRSF" id="PIRSF036947">
    <property type="entry name" value="Spt6"/>
    <property type="match status" value="1"/>
</dbReference>
<comment type="subcellular location">
    <subcellularLocation>
        <location evidence="1 7">Nucleus</location>
    </subcellularLocation>
</comment>
<dbReference type="InterPro" id="IPR028083">
    <property type="entry name" value="Spt6_acidic_N_dom"/>
</dbReference>
<sequence length="1525" mass="176838">MDFIDNQAEESDDSMGSDVDEPQFKKRKVASQKSKEKRKTVASSDEDEDDDDDDDAKGREEMKGFIADEDDEEDDNKSEKSEKSRHSGEDELDDEDLDLINENLDIRNDRRVNRVRLGDSSDEDEPVRPDHGDDDADSVRKGDDDDDRHRQRNRYGSESERSEDDFIEDDGDAPRHRRKHHRGDEHMPEGAEEDARDVFGVEDFNFDEFYDDDDGEDGLEDEEEEIIEDDGEGGEIRIRRKKDTSKKTTLLESIEPSELERGFLSAADKKIMIEDAPERFQLRRTPVTEADDDELERESQWVMKFAFEEQTVSNQNKERSSYDRLECIMHLDPEEYEEKKKKVLAAIKEVLRFIRVRSNSFEVPFIAFYRKEYIDNLLSINHLWKIYDYDEKWCHLLEKKSKLYELMRRMKEYQEQSDDSTLKRRPISELDLIEVNYTETLEQLTDVHANFQLLYGALLEEMVNWEKERRAAGEEDGGGYLAKFKSSIRSDKYQMCVENGIGELAGRFGLTAKQFAENLDWKKHDVEQDPSAPLDAAQEYICAAFVDSETVLNGAKFMLAKEISRQPLIRDRIRRDFRNNARFWVRPTKKGREVIDDTHPLYEKRYIKNKPVRNLVEEEFLYYHKAKEDGLVELIIQYESEEDQETKQYLVNRFLSENVFRRDEYTENVEQWNAIRDDCVKIAINDMLVPYMKDELYNTLLEEAKSAVVSKCRQEFANRIARSGFQPELSDLLDEDGDVMDRHGERRIMTVVYPTARDEASFGVMVDENGAIVDYLRMVHFTKRSFGPGHTAAMKAESMDLFKKFVQRRRPHAIGLNIEDMECTRLKRDLDDAISDLMDKNAILRRVPVYLMDSEAAKVYMKSNISMTENPDHPPILRQAVSLARLLLDPIPEYAHLWNSDEDIFCLSLHPLQREINQEVLADALRHELVNKVNEEGVDINKCAEFPHYTNMLQFTCGLGPRKATALLKSIKANDNLIESRSKLVVGCKLGPKVFMNCAGFIRIDTQKVSEKTDAYVEVLDGSRVHPETYEWARKMAVDALEVDDSADPTAALQEIMETPDRLKDLDLDAFADELNRQGFGEKKATLYDISSELSARYKDLRFQFQEPTGELLFELLARCGKEIKEGQKVLGTVQSVQFKKVDKEGNSLLPDMGENGQFTCPYCKNFASSGPSGIQEHVMLDSRRNGCPGIPVGIRVRFDNGMVGFCPNKNISSQHVDNPLKRVKIGSPYYFKVMKVDKERFSFLLSCKSTDLKDDGPAFTDEFWDADVYKEDVNQMSNELKKKKEANTRVKRVIAHPNFKNISYEEATRSLDDMDWSECIIRPSANKDSSLSVTWKICERVYHNFFVKESAKDQIFSIGRQLTVGGEDFEDLDELIARFVQPMIQISHEITTHKYFFPNGTCEDVEAVEQWVREKKRELGRSPYVFSASYLQPCQFCISYMFDNTERIRHEYFKISPRGLRFRQQNFDTLDHMLAWFKRHFREPPAEARSRSSAQPVSQFRVTAPVAPPTANYFSSSQFVGGYR</sequence>
<accession>A0A8R1DWK6</accession>
<dbReference type="InterPro" id="IPR023323">
    <property type="entry name" value="Tex-like_dom_sf"/>
</dbReference>
<evidence type="ECO:0000256" key="8">
    <source>
        <dbReference type="SAM" id="Coils"/>
    </source>
</evidence>
<dbReference type="FunFam" id="1.10.150.850:FF:000001">
    <property type="entry name" value="Transcription elongation factor spt6"/>
    <property type="match status" value="1"/>
</dbReference>
<dbReference type="InterPro" id="IPR035019">
    <property type="entry name" value="Spt6_SH2_N"/>
</dbReference>
<dbReference type="Pfam" id="PF17674">
    <property type="entry name" value="HHH_9"/>
    <property type="match status" value="1"/>
</dbReference>
<comment type="similarity">
    <text evidence="2 7">Belongs to the SPT6 family.</text>
</comment>
<dbReference type="Gene3D" id="1.10.3500.10">
    <property type="entry name" value="Tex N-terminal region-like"/>
    <property type="match status" value="1"/>
</dbReference>
<evidence type="ECO:0000256" key="7">
    <source>
        <dbReference type="PIRNR" id="PIRNR036947"/>
    </source>
</evidence>
<dbReference type="EnsemblMetazoa" id="CJA12507.1">
    <property type="protein sequence ID" value="CJA12507.1"/>
    <property type="gene ID" value="WBGene00131711"/>
</dbReference>
<dbReference type="Pfam" id="PF22706">
    <property type="entry name" value="Tex_central_region"/>
    <property type="match status" value="1"/>
</dbReference>
<dbReference type="InterPro" id="IPR012340">
    <property type="entry name" value="NA-bd_OB-fold"/>
</dbReference>
<dbReference type="Gene3D" id="1.10.150.850">
    <property type="entry name" value="Spt6, helix-hairpin-helix domain"/>
    <property type="match status" value="1"/>
</dbReference>
<dbReference type="SUPFAM" id="SSF53098">
    <property type="entry name" value="Ribonuclease H-like"/>
    <property type="match status" value="1"/>
</dbReference>
<dbReference type="Pfam" id="PF14641">
    <property type="entry name" value="HTH_44"/>
    <property type="match status" value="1"/>
</dbReference>
<feature type="coiled-coil region" evidence="8">
    <location>
        <begin position="1267"/>
        <end position="1294"/>
    </location>
</feature>
<dbReference type="InterPro" id="IPR036860">
    <property type="entry name" value="SH2_dom_sf"/>
</dbReference>
<dbReference type="SUPFAM" id="SSF55550">
    <property type="entry name" value="SH2 domain"/>
    <property type="match status" value="1"/>
</dbReference>
<dbReference type="Pfam" id="PF14632">
    <property type="entry name" value="SPT6_acidic"/>
    <property type="match status" value="1"/>
</dbReference>
<keyword evidence="8" id="KW-0175">Coiled coil</keyword>
<dbReference type="InterPro" id="IPR006641">
    <property type="entry name" value="YqgF/RNaseH-like_dom"/>
</dbReference>
<dbReference type="CDD" id="cd09928">
    <property type="entry name" value="SH2_Cterm_SPT6_like"/>
    <property type="match status" value="1"/>
</dbReference>
<dbReference type="GO" id="GO:0042393">
    <property type="term" value="F:histone binding"/>
    <property type="evidence" value="ECO:0007669"/>
    <property type="project" value="TreeGrafter"/>
</dbReference>
<feature type="compositionally biased region" description="Basic and acidic residues" evidence="9">
    <location>
        <begin position="126"/>
        <end position="160"/>
    </location>
</feature>
<feature type="compositionally biased region" description="Basic and acidic residues" evidence="9">
    <location>
        <begin position="77"/>
        <end position="89"/>
    </location>
</feature>
<dbReference type="InterPro" id="IPR032706">
    <property type="entry name" value="Spt6_HHH"/>
</dbReference>
<dbReference type="SMART" id="SM00732">
    <property type="entry name" value="YqgFc"/>
    <property type="match status" value="1"/>
</dbReference>
<dbReference type="Gene3D" id="1.10.10.650">
    <property type="entry name" value="RuvA domain 2-like"/>
    <property type="match status" value="1"/>
</dbReference>
<dbReference type="InterPro" id="IPR041692">
    <property type="entry name" value="HHH_9"/>
</dbReference>
<keyword evidence="12" id="KW-1185">Reference proteome</keyword>
<feature type="compositionally biased region" description="Acidic residues" evidence="9">
    <location>
        <begin position="44"/>
        <end position="55"/>
    </location>
</feature>
<dbReference type="FunFam" id="2.40.50.140:FF:000494">
    <property type="entry name" value="Suppressor of Ty 6 homolog"/>
    <property type="match status" value="1"/>
</dbReference>